<evidence type="ECO:0000313" key="2">
    <source>
        <dbReference type="Proteomes" id="UP001597108"/>
    </source>
</evidence>
<sequence length="290" mass="30382">MSRISLGRYTTTPALALVCSPGAIGIAPFWADTIPTAAELDALPAEIDALLDANPEMNKVILLAYGQQLSIEQELAARPRDVDVIVAGGSNTRLLDETDRLRDGDSAQGEYPIFIENAGGTTAAVVNTDGSNRYVGRLVVVDFDADGSVTPEISCAYATVAQRLADLNAENLFAHRVQAIADAIQDQILAAESNASGISNVILNGTRSGTFASDDLDGRRTQETNLGDLTADANLAHVNEMQDSVDVWLSLKNGGGIRASIGQTVVPAGGTAKDAFADHLRDTQATADTA</sequence>
<dbReference type="Gene3D" id="3.90.780.10">
    <property type="entry name" value="5'-Nucleotidase, C-terminal domain"/>
    <property type="match status" value="1"/>
</dbReference>
<dbReference type="PANTHER" id="PTHR11575">
    <property type="entry name" value="5'-NUCLEOTIDASE-RELATED"/>
    <property type="match status" value="1"/>
</dbReference>
<evidence type="ECO:0000313" key="1">
    <source>
        <dbReference type="EMBL" id="MFD0980882.1"/>
    </source>
</evidence>
<accession>A0ABW3ITF7</accession>
<dbReference type="PANTHER" id="PTHR11575:SF24">
    <property type="entry name" value="5'-NUCLEOTIDASE"/>
    <property type="match status" value="1"/>
</dbReference>
<protein>
    <submittedName>
        <fullName evidence="1">Uncharacterized protein</fullName>
    </submittedName>
</protein>
<reference evidence="2" key="1">
    <citation type="journal article" date="2019" name="Int. J. Syst. Evol. Microbiol.">
        <title>The Global Catalogue of Microorganisms (GCM) 10K type strain sequencing project: providing services to taxonomists for standard genome sequencing and annotation.</title>
        <authorList>
            <consortium name="The Broad Institute Genomics Platform"/>
            <consortium name="The Broad Institute Genome Sequencing Center for Infectious Disease"/>
            <person name="Wu L."/>
            <person name="Ma J."/>
        </authorList>
    </citation>
    <scope>NUCLEOTIDE SEQUENCE [LARGE SCALE GENOMIC DNA]</scope>
    <source>
        <strain evidence="2">CCUG 60524</strain>
    </source>
</reference>
<keyword evidence="2" id="KW-1185">Reference proteome</keyword>
<dbReference type="InterPro" id="IPR029052">
    <property type="entry name" value="Metallo-depent_PP-like"/>
</dbReference>
<dbReference type="Proteomes" id="UP001597108">
    <property type="component" value="Unassembled WGS sequence"/>
</dbReference>
<dbReference type="SUPFAM" id="SSF55816">
    <property type="entry name" value="5'-nucleotidase (syn. UDP-sugar hydrolase), C-terminal domain"/>
    <property type="match status" value="1"/>
</dbReference>
<organism evidence="1 2">
    <name type="scientific">Tropicimonas aquimaris</name>
    <dbReference type="NCBI Taxonomy" id="914152"/>
    <lineage>
        <taxon>Bacteria</taxon>
        <taxon>Pseudomonadati</taxon>
        <taxon>Pseudomonadota</taxon>
        <taxon>Alphaproteobacteria</taxon>
        <taxon>Rhodobacterales</taxon>
        <taxon>Roseobacteraceae</taxon>
        <taxon>Tropicimonas</taxon>
    </lineage>
</organism>
<dbReference type="InterPro" id="IPR036907">
    <property type="entry name" value="5'-Nucleotdase_C_sf"/>
</dbReference>
<dbReference type="Gene3D" id="3.60.21.10">
    <property type="match status" value="1"/>
</dbReference>
<dbReference type="EMBL" id="JBHTJT010000030">
    <property type="protein sequence ID" value="MFD0980882.1"/>
    <property type="molecule type" value="Genomic_DNA"/>
</dbReference>
<dbReference type="InterPro" id="IPR006179">
    <property type="entry name" value="5_nucleotidase/apyrase"/>
</dbReference>
<name>A0ABW3ITF7_9RHOB</name>
<dbReference type="SUPFAM" id="SSF56300">
    <property type="entry name" value="Metallo-dependent phosphatases"/>
    <property type="match status" value="1"/>
</dbReference>
<gene>
    <name evidence="1" type="ORF">ACFQ2S_14640</name>
</gene>
<comment type="caution">
    <text evidence="1">The sequence shown here is derived from an EMBL/GenBank/DDBJ whole genome shotgun (WGS) entry which is preliminary data.</text>
</comment>
<proteinExistence type="predicted"/>
<dbReference type="RefSeq" id="WP_386075525.1">
    <property type="nucleotide sequence ID" value="NZ_JBHTJT010000030.1"/>
</dbReference>